<feature type="compositionally biased region" description="Polar residues" evidence="1">
    <location>
        <begin position="152"/>
        <end position="165"/>
    </location>
</feature>
<evidence type="ECO:0000256" key="1">
    <source>
        <dbReference type="SAM" id="MobiDB-lite"/>
    </source>
</evidence>
<evidence type="ECO:0000313" key="2">
    <source>
        <dbReference type="EMBL" id="RXK40729.1"/>
    </source>
</evidence>
<name>A0A4Q1BRY2_TREME</name>
<gene>
    <name evidence="2" type="ORF">M231_01981</name>
</gene>
<dbReference type="Gene3D" id="2.40.70.10">
    <property type="entry name" value="Acid Proteases"/>
    <property type="match status" value="1"/>
</dbReference>
<protein>
    <submittedName>
        <fullName evidence="2">Uncharacterized protein</fullName>
    </submittedName>
</protein>
<feature type="region of interest" description="Disordered" evidence="1">
    <location>
        <begin position="81"/>
        <end position="168"/>
    </location>
</feature>
<evidence type="ECO:0000313" key="3">
    <source>
        <dbReference type="Proteomes" id="UP000289152"/>
    </source>
</evidence>
<dbReference type="SUPFAM" id="SSF50630">
    <property type="entry name" value="Acid proteases"/>
    <property type="match status" value="1"/>
</dbReference>
<reference evidence="2 3" key="1">
    <citation type="submission" date="2016-06" db="EMBL/GenBank/DDBJ databases">
        <title>Evolution of pathogenesis and genome organization in the Tremellales.</title>
        <authorList>
            <person name="Cuomo C."/>
            <person name="Litvintseva A."/>
            <person name="Heitman J."/>
            <person name="Chen Y."/>
            <person name="Sun S."/>
            <person name="Springer D."/>
            <person name="Dromer F."/>
            <person name="Young S."/>
            <person name="Zeng Q."/>
            <person name="Chapman S."/>
            <person name="Gujja S."/>
            <person name="Saif S."/>
            <person name="Birren B."/>
        </authorList>
    </citation>
    <scope>NUCLEOTIDE SEQUENCE [LARGE SCALE GENOMIC DNA]</scope>
    <source>
        <strain evidence="2 3">ATCC 28783</strain>
    </source>
</reference>
<dbReference type="InParanoid" id="A0A4Q1BRY2"/>
<dbReference type="Proteomes" id="UP000289152">
    <property type="component" value="Unassembled WGS sequence"/>
</dbReference>
<feature type="compositionally biased region" description="Low complexity" evidence="1">
    <location>
        <begin position="108"/>
        <end position="130"/>
    </location>
</feature>
<dbReference type="VEuPathDB" id="FungiDB:TREMEDRAFT_24768"/>
<organism evidence="2 3">
    <name type="scientific">Tremella mesenterica</name>
    <name type="common">Jelly fungus</name>
    <dbReference type="NCBI Taxonomy" id="5217"/>
    <lineage>
        <taxon>Eukaryota</taxon>
        <taxon>Fungi</taxon>
        <taxon>Dikarya</taxon>
        <taxon>Basidiomycota</taxon>
        <taxon>Agaricomycotina</taxon>
        <taxon>Tremellomycetes</taxon>
        <taxon>Tremellales</taxon>
        <taxon>Tremellaceae</taxon>
        <taxon>Tremella</taxon>
    </lineage>
</organism>
<sequence>MFLYNVHTPHKTFALVHKDGEGQVGLVNRICKKAGLGFEETTAVKEGKDGAGLIYEYEGERWSLDDDDDLDILFTRFPPSSTPSVTLQLTPPPSNLRAHFAPPPPAYSTPSSLVKSKAQSQTKKSTQKSSPSHIPASSLPKSSDPVEKTIATIPNGTGALQSNGTGAKPNGVIAHKPKLPTGGRTAGRAVSVTLPTREETLPAAASVPRAKSVMSTRSRKSRWGDDDAEPLGVTKKREWEEFHANNGVRTVVGRVANIDGVRMLLKSGYRHVYVSRSFAIRAGLVDRKYGTGFGGYSGLRMLGQVPITVGGKTASHVAMISEEQHFEVILGRSWMERMGVK</sequence>
<dbReference type="EMBL" id="SDIL01000015">
    <property type="protein sequence ID" value="RXK40729.1"/>
    <property type="molecule type" value="Genomic_DNA"/>
</dbReference>
<feature type="region of interest" description="Disordered" evidence="1">
    <location>
        <begin position="202"/>
        <end position="229"/>
    </location>
</feature>
<dbReference type="CDD" id="cd00303">
    <property type="entry name" value="retropepsin_like"/>
    <property type="match status" value="1"/>
</dbReference>
<dbReference type="OrthoDB" id="6600758at2759"/>
<proteinExistence type="predicted"/>
<dbReference type="AlphaFoldDB" id="A0A4Q1BRY2"/>
<comment type="caution">
    <text evidence="2">The sequence shown here is derived from an EMBL/GenBank/DDBJ whole genome shotgun (WGS) entry which is preliminary data.</text>
</comment>
<accession>A0A4Q1BRY2</accession>
<keyword evidence="3" id="KW-1185">Reference proteome</keyword>
<dbReference type="InterPro" id="IPR021109">
    <property type="entry name" value="Peptidase_aspartic_dom_sf"/>
</dbReference>